<accession>A0A174NJ70</accession>
<gene>
    <name evidence="1" type="ORF">ERS852523_01743</name>
</gene>
<dbReference type="Proteomes" id="UP000095712">
    <property type="component" value="Unassembled WGS sequence"/>
</dbReference>
<dbReference type="RefSeq" id="WP_368204824.1">
    <property type="nucleotide sequence ID" value="NZ_JBDGAH010000041.1"/>
</dbReference>
<name>A0A174NJ70_9FIRM</name>
<proteinExistence type="predicted"/>
<dbReference type="AlphaFoldDB" id="A0A174NJ70"/>
<sequence>MRIYENKDELKNEINKSLLNEVYTNKATTEYRETKLANLRVIIRKPYCEIDTENVATLQFLDLIKEVVDISEVDGEELTNRLIDYMKKKNIKFENLKPFLPYYPERIYKNMIIRDSADIF</sequence>
<evidence type="ECO:0000313" key="1">
    <source>
        <dbReference type="EMBL" id="CUP47666.1"/>
    </source>
</evidence>
<organism evidence="1 2">
    <name type="scientific">Blautia wexlerae</name>
    <dbReference type="NCBI Taxonomy" id="418240"/>
    <lineage>
        <taxon>Bacteria</taxon>
        <taxon>Bacillati</taxon>
        <taxon>Bacillota</taxon>
        <taxon>Clostridia</taxon>
        <taxon>Lachnospirales</taxon>
        <taxon>Lachnospiraceae</taxon>
        <taxon>Blautia</taxon>
    </lineage>
</organism>
<evidence type="ECO:0000313" key="2">
    <source>
        <dbReference type="Proteomes" id="UP000095712"/>
    </source>
</evidence>
<dbReference type="EMBL" id="CZAW01000015">
    <property type="protein sequence ID" value="CUP47666.1"/>
    <property type="molecule type" value="Genomic_DNA"/>
</dbReference>
<reference evidence="1 2" key="1">
    <citation type="submission" date="2015-09" db="EMBL/GenBank/DDBJ databases">
        <authorList>
            <consortium name="Pathogen Informatics"/>
        </authorList>
    </citation>
    <scope>NUCLEOTIDE SEQUENCE [LARGE SCALE GENOMIC DNA]</scope>
    <source>
        <strain evidence="1 2">2789STDY5834911</strain>
    </source>
</reference>
<protein>
    <submittedName>
        <fullName evidence="1">Uncharacterized protein</fullName>
    </submittedName>
</protein>